<dbReference type="Pfam" id="PF14236">
    <property type="entry name" value="DruA"/>
    <property type="match status" value="1"/>
</dbReference>
<dbReference type="SUPFAM" id="SSF53098">
    <property type="entry name" value="Ribonuclease H-like"/>
    <property type="match status" value="1"/>
</dbReference>
<feature type="non-terminal residue" evidence="2">
    <location>
        <position position="303"/>
    </location>
</feature>
<dbReference type="Gene3D" id="3.90.350.10">
    <property type="entry name" value="Transposase Inhibitor Protein From Tn5, Chain A, domain 1"/>
    <property type="match status" value="1"/>
</dbReference>
<dbReference type="InterPro" id="IPR014735">
    <property type="entry name" value="Transposase_Tn5-like_N"/>
</dbReference>
<accession>A0AA44A4Q4</accession>
<dbReference type="InterPro" id="IPR038215">
    <property type="entry name" value="TN5-like_N_sf"/>
</dbReference>
<gene>
    <name evidence="2" type="ORF">E4K51_27365</name>
</gene>
<dbReference type="InterPro" id="IPR025639">
    <property type="entry name" value="DruA"/>
</dbReference>
<dbReference type="InterPro" id="IPR012337">
    <property type="entry name" value="RNaseH-like_sf"/>
</dbReference>
<sequence length="303" mass="34475">ARRVESRDEWIGWTEEARKRNHMFVINNSRYLIAPTVRVKCLASHVLAKCQTRLVDDWERVYKYRPVLLETYVERGRFSGSCYLAANWKYVGGTEGRGRKGTGATVKDVYVMPLQKKWQAVLCCCADGKVHVRQRVAQKEPRDWIEAELGGTKLGDARLTSRLLEMTGMFYDKPLANIPQACGSVSATKAAYRFLDNENVDWKAILQAHYEATEERVKENSLVLVAQDTTTLNYSTHPNTQGLGPIGTKSEKVRGLMVHDTMAFTESGTPLGLLNVQCWARDGIGSKHKRHKKPIEEKESWKW</sequence>
<organism evidence="2 3">
    <name type="scientific">Escherichia coli</name>
    <dbReference type="NCBI Taxonomy" id="562"/>
    <lineage>
        <taxon>Bacteria</taxon>
        <taxon>Pseudomonadati</taxon>
        <taxon>Pseudomonadota</taxon>
        <taxon>Gammaproteobacteria</taxon>
        <taxon>Enterobacterales</taxon>
        <taxon>Enterobacteriaceae</taxon>
        <taxon>Escherichia</taxon>
    </lineage>
</organism>
<evidence type="ECO:0000313" key="3">
    <source>
        <dbReference type="Proteomes" id="UP000460351"/>
    </source>
</evidence>
<reference evidence="2 3" key="1">
    <citation type="journal article" date="2019" name="Microorganisms">
        <title>Characteristics of Carbapenem-Resistant and Colistin-Resistant Escherichia coli Co-Producing NDM-1 and MCR-1 from Pig Farms in China.</title>
        <authorList>
            <person name="Peng Z."/>
            <person name="Li X."/>
            <person name="Hu Z."/>
            <person name="Li Z."/>
            <person name="Lv Y."/>
            <person name="Lei M."/>
            <person name="Wu B."/>
            <person name="Chen H."/>
            <person name="Wang X."/>
        </authorList>
    </citation>
    <scope>NUCLEOTIDE SEQUENCE [LARGE SCALE GENOMIC DNA]</scope>
    <source>
        <strain evidence="2 3">RXD010</strain>
    </source>
</reference>
<dbReference type="PANTHER" id="PTHR37319:SF1">
    <property type="entry name" value="TRANSPOSASE TN5 DIMERISATION DOMAIN-CONTAINING PROTEIN"/>
    <property type="match status" value="1"/>
</dbReference>
<dbReference type="AlphaFoldDB" id="A0AA44A4Q4"/>
<feature type="domain" description="Transposase Tn5-like N-terminal" evidence="1">
    <location>
        <begin position="142"/>
        <end position="200"/>
    </location>
</feature>
<evidence type="ECO:0000313" key="2">
    <source>
        <dbReference type="EMBL" id="MQS33712.1"/>
    </source>
</evidence>
<evidence type="ECO:0000259" key="1">
    <source>
        <dbReference type="Pfam" id="PF14706"/>
    </source>
</evidence>
<dbReference type="InterPro" id="IPR047768">
    <property type="entry name" value="Tn5p-like"/>
</dbReference>
<dbReference type="Gene3D" id="1.10.246.40">
    <property type="entry name" value="Tn5 transposase, domain 1"/>
    <property type="match status" value="1"/>
</dbReference>
<dbReference type="PANTHER" id="PTHR37319">
    <property type="entry name" value="TRANSPOSASE"/>
    <property type="match status" value="1"/>
</dbReference>
<dbReference type="Proteomes" id="UP000460351">
    <property type="component" value="Unassembled WGS sequence"/>
</dbReference>
<dbReference type="EMBL" id="SQQU01000193">
    <property type="protein sequence ID" value="MQS33712.1"/>
    <property type="molecule type" value="Genomic_DNA"/>
</dbReference>
<comment type="caution">
    <text evidence="2">The sequence shown here is derived from an EMBL/GenBank/DDBJ whole genome shotgun (WGS) entry which is preliminary data.</text>
</comment>
<proteinExistence type="predicted"/>
<dbReference type="Pfam" id="PF14706">
    <property type="entry name" value="Tnp_DNA_bind"/>
    <property type="match status" value="1"/>
</dbReference>
<protein>
    <submittedName>
        <fullName evidence="2">DUF4338 domain-containing protein</fullName>
    </submittedName>
</protein>
<name>A0AA44A4Q4_ECOLX</name>
<feature type="non-terminal residue" evidence="2">
    <location>
        <position position="1"/>
    </location>
</feature>